<dbReference type="Proteomes" id="UP000184255">
    <property type="component" value="Unassembled WGS sequence"/>
</dbReference>
<evidence type="ECO:0000313" key="2">
    <source>
        <dbReference type="Proteomes" id="UP000184255"/>
    </source>
</evidence>
<name>A0A1L7STX5_FUSMA</name>
<dbReference type="AlphaFoldDB" id="A0A1L7STX5"/>
<organism evidence="1 2">
    <name type="scientific">Fusarium mangiferae</name>
    <name type="common">Mango malformation disease fungus</name>
    <dbReference type="NCBI Taxonomy" id="192010"/>
    <lineage>
        <taxon>Eukaryota</taxon>
        <taxon>Fungi</taxon>
        <taxon>Dikarya</taxon>
        <taxon>Ascomycota</taxon>
        <taxon>Pezizomycotina</taxon>
        <taxon>Sordariomycetes</taxon>
        <taxon>Hypocreomycetidae</taxon>
        <taxon>Hypocreales</taxon>
        <taxon>Nectriaceae</taxon>
        <taxon>Fusarium</taxon>
        <taxon>Fusarium fujikuroi species complex</taxon>
    </lineage>
</organism>
<keyword evidence="2" id="KW-1185">Reference proteome</keyword>
<dbReference type="Gene3D" id="3.40.50.1820">
    <property type="entry name" value="alpha/beta hydrolase"/>
    <property type="match status" value="1"/>
</dbReference>
<evidence type="ECO:0000313" key="1">
    <source>
        <dbReference type="EMBL" id="CVK87922.1"/>
    </source>
</evidence>
<accession>A0A1L7STX5</accession>
<dbReference type="VEuPathDB" id="FungiDB:FMAN_05277"/>
<gene>
    <name evidence="1" type="ORF">FMAN_05277</name>
</gene>
<sequence>MSSTEAINKFVESYAQLFKNGQRSPILRRPDQYGMKYEDIFFPSLDGTILQGWFIPAENSQKLIIANHPMTCNRYGYPGHLEGYGGFGGFEVNFLPDYKSLHDAGYNIICYDLRNHGISDTGSGGMCGALGYYEARDVVGSLKYAQSRPETKNNSIGLLSRCMGGNATIHAMTHFPEYFKTIKAMILLQAVSGHAFVEKGAINSGLDKEATVAAFDKRIYELTGFKLTELTPLPLAKNVTVPTLFAQVRKDFLIDTSDSQQIFDALGSKEKKMVWIEDTDRRFDGYNYFAKEPAEMLNWFEQYV</sequence>
<dbReference type="EMBL" id="FCQH01000002">
    <property type="protein sequence ID" value="CVK87922.1"/>
    <property type="molecule type" value="Genomic_DNA"/>
</dbReference>
<dbReference type="GeneID" id="65084544"/>
<dbReference type="SUPFAM" id="SSF53474">
    <property type="entry name" value="alpha/beta-Hydrolases"/>
    <property type="match status" value="1"/>
</dbReference>
<reference evidence="2" key="1">
    <citation type="journal article" date="2016" name="Genome Biol. Evol.">
        <title>Comparative 'omics' of the Fusarium fujikuroi species complex highlights differences in genetic potential and metabolite synthesis.</title>
        <authorList>
            <person name="Niehaus E.-M."/>
            <person name="Muensterkoetter M."/>
            <person name="Proctor R.H."/>
            <person name="Brown D.W."/>
            <person name="Sharon A."/>
            <person name="Idan Y."/>
            <person name="Oren-Young L."/>
            <person name="Sieber C.M."/>
            <person name="Novak O."/>
            <person name="Pencik A."/>
            <person name="Tarkowska D."/>
            <person name="Hromadova K."/>
            <person name="Freeman S."/>
            <person name="Maymon M."/>
            <person name="Elazar M."/>
            <person name="Youssef S.A."/>
            <person name="El-Shabrawy E.S.M."/>
            <person name="Shalaby A.B.A."/>
            <person name="Houterman P."/>
            <person name="Brock N.L."/>
            <person name="Burkhardt I."/>
            <person name="Tsavkelova E.A."/>
            <person name="Dickschat J.S."/>
            <person name="Galuszka P."/>
            <person name="Gueldener U."/>
            <person name="Tudzynski B."/>
        </authorList>
    </citation>
    <scope>NUCLEOTIDE SEQUENCE [LARGE SCALE GENOMIC DNA]</scope>
    <source>
        <strain evidence="2">MRC7560</strain>
    </source>
</reference>
<comment type="caution">
    <text evidence="1">The sequence shown here is derived from an EMBL/GenBank/DDBJ whole genome shotgun (WGS) entry which is preliminary data.</text>
</comment>
<proteinExistence type="predicted"/>
<dbReference type="InterPro" id="IPR029058">
    <property type="entry name" value="AB_hydrolase_fold"/>
</dbReference>
<dbReference type="RefSeq" id="XP_041678983.1">
    <property type="nucleotide sequence ID" value="XM_041828085.1"/>
</dbReference>
<protein>
    <submittedName>
        <fullName evidence="1">Related to gibberellin biosynthesis-related</fullName>
    </submittedName>
</protein>